<gene>
    <name evidence="1" type="ORF">PIB30_107726</name>
</gene>
<keyword evidence="2" id="KW-1185">Reference proteome</keyword>
<protein>
    <submittedName>
        <fullName evidence="1">Uncharacterized protein</fullName>
    </submittedName>
</protein>
<name>A0ABU6WZD5_9FABA</name>
<proteinExistence type="predicted"/>
<dbReference type="Proteomes" id="UP001341840">
    <property type="component" value="Unassembled WGS sequence"/>
</dbReference>
<evidence type="ECO:0000313" key="1">
    <source>
        <dbReference type="EMBL" id="MED6190634.1"/>
    </source>
</evidence>
<comment type="caution">
    <text evidence="1">The sequence shown here is derived from an EMBL/GenBank/DDBJ whole genome shotgun (WGS) entry which is preliminary data.</text>
</comment>
<organism evidence="1 2">
    <name type="scientific">Stylosanthes scabra</name>
    <dbReference type="NCBI Taxonomy" id="79078"/>
    <lineage>
        <taxon>Eukaryota</taxon>
        <taxon>Viridiplantae</taxon>
        <taxon>Streptophyta</taxon>
        <taxon>Embryophyta</taxon>
        <taxon>Tracheophyta</taxon>
        <taxon>Spermatophyta</taxon>
        <taxon>Magnoliopsida</taxon>
        <taxon>eudicotyledons</taxon>
        <taxon>Gunneridae</taxon>
        <taxon>Pentapetalae</taxon>
        <taxon>rosids</taxon>
        <taxon>fabids</taxon>
        <taxon>Fabales</taxon>
        <taxon>Fabaceae</taxon>
        <taxon>Papilionoideae</taxon>
        <taxon>50 kb inversion clade</taxon>
        <taxon>dalbergioids sensu lato</taxon>
        <taxon>Dalbergieae</taxon>
        <taxon>Pterocarpus clade</taxon>
        <taxon>Stylosanthes</taxon>
    </lineage>
</organism>
<feature type="non-terminal residue" evidence="1">
    <location>
        <position position="1"/>
    </location>
</feature>
<accession>A0ABU6WZD5</accession>
<sequence>VRGDGVVEGGQVLVGDDDRDAGVGGVVGEGDRGPTVKGGAFGGVDQHVLALEDDGQGIEDARVPGAEGGEVRVHAFISWIRSRSATSKSAASTMGTAMPACVRPVVDLLVILFRCIRCARRGTGRGRGSGGPAGRGSCVVLLDGDGGAGLIDGPVLGGGDVDDPGVVGDESPGLEGVPDGADELVEVLRPPWGCFALLPVGEMESDPQAEGPVVEAADADGLGLGRGVDGLAPCRQAFGLFDHAAPADVAFRALGRGCAGDGEGDVLGQGGSWWWAPAPVVGGRGMGRAADPRRGARLGMCGAGLDGLRCDTRPLKQRSRYLSACPFLGALPTVFRAGGVA</sequence>
<reference evidence="1 2" key="1">
    <citation type="journal article" date="2023" name="Plants (Basel)">
        <title>Bridging the Gap: Combining Genomics and Transcriptomics Approaches to Understand Stylosanthes scabra, an Orphan Legume from the Brazilian Caatinga.</title>
        <authorList>
            <person name="Ferreira-Neto J.R.C."/>
            <person name="da Silva M.D."/>
            <person name="Binneck E."/>
            <person name="de Melo N.F."/>
            <person name="da Silva R.H."/>
            <person name="de Melo A.L.T.M."/>
            <person name="Pandolfi V."/>
            <person name="Bustamante F.O."/>
            <person name="Brasileiro-Vidal A.C."/>
            <person name="Benko-Iseppon A.M."/>
        </authorList>
    </citation>
    <scope>NUCLEOTIDE SEQUENCE [LARGE SCALE GENOMIC DNA]</scope>
    <source>
        <tissue evidence="1">Leaves</tissue>
    </source>
</reference>
<dbReference type="EMBL" id="JASCZI010185957">
    <property type="protein sequence ID" value="MED6190634.1"/>
    <property type="molecule type" value="Genomic_DNA"/>
</dbReference>
<evidence type="ECO:0000313" key="2">
    <source>
        <dbReference type="Proteomes" id="UP001341840"/>
    </source>
</evidence>